<evidence type="ECO:0000259" key="3">
    <source>
        <dbReference type="Pfam" id="PF02678"/>
    </source>
</evidence>
<evidence type="ECO:0000259" key="4">
    <source>
        <dbReference type="Pfam" id="PF17954"/>
    </source>
</evidence>
<dbReference type="CDD" id="cd02910">
    <property type="entry name" value="cupin_Yhhw_N"/>
    <property type="match status" value="1"/>
</dbReference>
<dbReference type="Gene3D" id="2.60.120.10">
    <property type="entry name" value="Jelly Rolls"/>
    <property type="match status" value="2"/>
</dbReference>
<dbReference type="RefSeq" id="WP_112316001.1">
    <property type="nucleotide sequence ID" value="NZ_MUAV01000011.1"/>
</dbReference>
<feature type="domain" description="Quercetin 2,3-dioxygenase C-terminal cupin" evidence="4">
    <location>
        <begin position="148"/>
        <end position="229"/>
    </location>
</feature>
<feature type="domain" description="Pirin N-terminal" evidence="3">
    <location>
        <begin position="11"/>
        <end position="120"/>
    </location>
</feature>
<dbReference type="InterPro" id="IPR003829">
    <property type="entry name" value="Pirin_N_dom"/>
</dbReference>
<dbReference type="PIRSF" id="PIRSF006232">
    <property type="entry name" value="Pirin"/>
    <property type="match status" value="1"/>
</dbReference>
<organism evidence="5 6">
    <name type="scientific">Rhodovulum viride</name>
    <dbReference type="NCBI Taxonomy" id="1231134"/>
    <lineage>
        <taxon>Bacteria</taxon>
        <taxon>Pseudomonadati</taxon>
        <taxon>Pseudomonadota</taxon>
        <taxon>Alphaproteobacteria</taxon>
        <taxon>Rhodobacterales</taxon>
        <taxon>Paracoccaceae</taxon>
        <taxon>Rhodovulum</taxon>
    </lineage>
</organism>
<dbReference type="InterPro" id="IPR014710">
    <property type="entry name" value="RmlC-like_jellyroll"/>
</dbReference>
<gene>
    <name evidence="5" type="ORF">BYZ73_11105</name>
</gene>
<dbReference type="Proteomes" id="UP000248659">
    <property type="component" value="Unassembled WGS sequence"/>
</dbReference>
<dbReference type="PANTHER" id="PTHR43212:SF3">
    <property type="entry name" value="QUERCETIN 2,3-DIOXYGENASE"/>
    <property type="match status" value="1"/>
</dbReference>
<evidence type="ECO:0000256" key="1">
    <source>
        <dbReference type="ARBA" id="ARBA00008416"/>
    </source>
</evidence>
<dbReference type="InterPro" id="IPR012093">
    <property type="entry name" value="Pirin"/>
</dbReference>
<reference evidence="5 6" key="1">
    <citation type="submission" date="2017-01" db="EMBL/GenBank/DDBJ databases">
        <title>Genome sequence of Rhodovulum viride JA756.</title>
        <authorList>
            <person name="Lakshmi K.V."/>
            <person name="Tushar L.D."/>
            <person name="Sasikala C."/>
            <person name="Venkataramana C."/>
        </authorList>
    </citation>
    <scope>NUCLEOTIDE SEQUENCE [LARGE SCALE GENOMIC DNA]</scope>
    <source>
        <strain evidence="5 6">JA756</strain>
    </source>
</reference>
<sequence length="231" mass="24777">MPILIHDNMSRGRTRTGWLDAFHSFSFGGFRDPARMGFGRLRVVNEDRIVPGAGFPPHDHADIDILTLVLSGRVRHADSLGNSFEIGPGELQLMRAGRGVTHSESNPSPDDPVHLLQIWLIPDRTGGTPSYRRIALPAAGTEPVLLAAGRDGGAPLELGSDSRVLYARPTAGTGTQIAVEPGRKVFVQLVEGLAAIDGERLVAGDGLQLEDTPPPLTWRTDGALLIFDMAP</sequence>
<proteinExistence type="inferred from homology"/>
<dbReference type="SUPFAM" id="SSF51182">
    <property type="entry name" value="RmlC-like cupins"/>
    <property type="match status" value="1"/>
</dbReference>
<accession>A0ABX9DHM0</accession>
<dbReference type="InterPro" id="IPR011051">
    <property type="entry name" value="RmlC_Cupin_sf"/>
</dbReference>
<dbReference type="InterPro" id="IPR041602">
    <property type="entry name" value="Quercetinase_C"/>
</dbReference>
<dbReference type="Pfam" id="PF17954">
    <property type="entry name" value="Pirin_C_2"/>
    <property type="match status" value="1"/>
</dbReference>
<dbReference type="PANTHER" id="PTHR43212">
    <property type="entry name" value="QUERCETIN 2,3-DIOXYGENASE"/>
    <property type="match status" value="1"/>
</dbReference>
<dbReference type="EMBL" id="MUAV01000011">
    <property type="protein sequence ID" value="RAP41219.1"/>
    <property type="molecule type" value="Genomic_DNA"/>
</dbReference>
<comment type="caution">
    <text evidence="5">The sequence shown here is derived from an EMBL/GenBank/DDBJ whole genome shotgun (WGS) entry which is preliminary data.</text>
</comment>
<evidence type="ECO:0000256" key="2">
    <source>
        <dbReference type="RuleBase" id="RU003457"/>
    </source>
</evidence>
<evidence type="ECO:0000313" key="5">
    <source>
        <dbReference type="EMBL" id="RAP41219.1"/>
    </source>
</evidence>
<name>A0ABX9DHM0_9RHOB</name>
<protein>
    <recommendedName>
        <fullName evidence="7">Pirin N-terminal domain-containing protein</fullName>
    </recommendedName>
</protein>
<evidence type="ECO:0000313" key="6">
    <source>
        <dbReference type="Proteomes" id="UP000248659"/>
    </source>
</evidence>
<dbReference type="Pfam" id="PF02678">
    <property type="entry name" value="Pirin"/>
    <property type="match status" value="1"/>
</dbReference>
<comment type="similarity">
    <text evidence="1 2">Belongs to the pirin family.</text>
</comment>
<keyword evidence="6" id="KW-1185">Reference proteome</keyword>
<evidence type="ECO:0008006" key="7">
    <source>
        <dbReference type="Google" id="ProtNLM"/>
    </source>
</evidence>